<reference evidence="2" key="1">
    <citation type="submission" date="2016-06" db="UniProtKB">
        <authorList>
            <consortium name="WormBaseParasite"/>
        </authorList>
    </citation>
    <scope>IDENTIFICATION</scope>
</reference>
<organism evidence="2">
    <name type="scientific">Schistocephalus solidus</name>
    <name type="common">Tapeworm</name>
    <dbReference type="NCBI Taxonomy" id="70667"/>
    <lineage>
        <taxon>Eukaryota</taxon>
        <taxon>Metazoa</taxon>
        <taxon>Spiralia</taxon>
        <taxon>Lophotrochozoa</taxon>
        <taxon>Platyhelminthes</taxon>
        <taxon>Cestoda</taxon>
        <taxon>Eucestoda</taxon>
        <taxon>Diphyllobothriidea</taxon>
        <taxon>Diphyllobothriidae</taxon>
        <taxon>Schistocephalus</taxon>
    </lineage>
</organism>
<evidence type="ECO:0000313" key="2">
    <source>
        <dbReference type="WBParaSite" id="SSLN_0000967701-mRNA-1"/>
    </source>
</evidence>
<dbReference type="WBParaSite" id="SSLN_0000967701-mRNA-1">
    <property type="protein sequence ID" value="SSLN_0000967701-mRNA-1"/>
    <property type="gene ID" value="SSLN_0000967701"/>
</dbReference>
<feature type="region of interest" description="Disordered" evidence="1">
    <location>
        <begin position="14"/>
        <end position="36"/>
    </location>
</feature>
<protein>
    <submittedName>
        <fullName evidence="2">E4</fullName>
    </submittedName>
</protein>
<name>A0A183SYM4_SCHSO</name>
<sequence length="59" mass="6604">LDIHYEGLRLRLTTLRPNSTSTKGNPATRNPTDPPSTLPLQHLEPQLFHLTLPLAHNPT</sequence>
<proteinExistence type="predicted"/>
<dbReference type="AlphaFoldDB" id="A0A183SYM4"/>
<accession>A0A183SYM4</accession>
<feature type="compositionally biased region" description="Polar residues" evidence="1">
    <location>
        <begin position="15"/>
        <end position="31"/>
    </location>
</feature>
<evidence type="ECO:0000256" key="1">
    <source>
        <dbReference type="SAM" id="MobiDB-lite"/>
    </source>
</evidence>